<evidence type="ECO:0000256" key="1">
    <source>
        <dbReference type="ARBA" id="ARBA00023157"/>
    </source>
</evidence>
<evidence type="ECO:0000313" key="4">
    <source>
        <dbReference type="Proteomes" id="UP001372338"/>
    </source>
</evidence>
<gene>
    <name evidence="3" type="ORF">RIF29_24687</name>
</gene>
<dbReference type="CDD" id="cd00054">
    <property type="entry name" value="EGF_CA"/>
    <property type="match status" value="1"/>
</dbReference>
<dbReference type="PROSITE" id="PS01187">
    <property type="entry name" value="EGF_CA"/>
    <property type="match status" value="1"/>
</dbReference>
<dbReference type="InterPro" id="IPR018097">
    <property type="entry name" value="EGF_Ca-bd_CS"/>
</dbReference>
<feature type="compositionally biased region" description="Low complexity" evidence="2">
    <location>
        <begin position="7"/>
        <end position="20"/>
    </location>
</feature>
<organism evidence="3 4">
    <name type="scientific">Crotalaria pallida</name>
    <name type="common">Smooth rattlebox</name>
    <name type="synonym">Crotalaria striata</name>
    <dbReference type="NCBI Taxonomy" id="3830"/>
    <lineage>
        <taxon>Eukaryota</taxon>
        <taxon>Viridiplantae</taxon>
        <taxon>Streptophyta</taxon>
        <taxon>Embryophyta</taxon>
        <taxon>Tracheophyta</taxon>
        <taxon>Spermatophyta</taxon>
        <taxon>Magnoliopsida</taxon>
        <taxon>eudicotyledons</taxon>
        <taxon>Gunneridae</taxon>
        <taxon>Pentapetalae</taxon>
        <taxon>rosids</taxon>
        <taxon>fabids</taxon>
        <taxon>Fabales</taxon>
        <taxon>Fabaceae</taxon>
        <taxon>Papilionoideae</taxon>
        <taxon>50 kb inversion clade</taxon>
        <taxon>genistoids sensu lato</taxon>
        <taxon>core genistoids</taxon>
        <taxon>Crotalarieae</taxon>
        <taxon>Crotalaria</taxon>
    </lineage>
</organism>
<reference evidence="3 4" key="1">
    <citation type="submission" date="2024-01" db="EMBL/GenBank/DDBJ databases">
        <title>The genomes of 5 underutilized Papilionoideae crops provide insights into root nodulation and disease resistanc.</title>
        <authorList>
            <person name="Yuan L."/>
        </authorList>
    </citation>
    <scope>NUCLEOTIDE SEQUENCE [LARGE SCALE GENOMIC DNA]</scope>
    <source>
        <strain evidence="3">ZHUSHIDOU_FW_LH</strain>
        <tissue evidence="3">Leaf</tissue>
    </source>
</reference>
<dbReference type="EMBL" id="JAYWIO010000005">
    <property type="protein sequence ID" value="KAK7259091.1"/>
    <property type="molecule type" value="Genomic_DNA"/>
</dbReference>
<dbReference type="GO" id="GO:0005509">
    <property type="term" value="F:calcium ion binding"/>
    <property type="evidence" value="ECO:0007669"/>
    <property type="project" value="InterPro"/>
</dbReference>
<evidence type="ECO:0008006" key="5">
    <source>
        <dbReference type="Google" id="ProtNLM"/>
    </source>
</evidence>
<protein>
    <recommendedName>
        <fullName evidence="5">EGF-like domain-containing protein</fullName>
    </recommendedName>
</protein>
<dbReference type="Proteomes" id="UP001372338">
    <property type="component" value="Unassembled WGS sequence"/>
</dbReference>
<dbReference type="Gene3D" id="2.90.20.10">
    <property type="entry name" value="Plasmodium vivax P25 domain"/>
    <property type="match status" value="1"/>
</dbReference>
<keyword evidence="4" id="KW-1185">Reference proteome</keyword>
<proteinExistence type="predicted"/>
<feature type="region of interest" description="Disordered" evidence="2">
    <location>
        <begin position="1"/>
        <end position="20"/>
    </location>
</feature>
<evidence type="ECO:0000313" key="3">
    <source>
        <dbReference type="EMBL" id="KAK7259091.1"/>
    </source>
</evidence>
<sequence>MKTSQRTVVPTTGSETTLTTHGCSEGPLSYALVLVQEAVGGEESEVNGCRCPVGFCSDGKKCEDIDECKERSACQCDGCSCKDTWGGYDCNCKGDLLYIKEQDVSLNKISPC</sequence>
<name>A0AAN9I3H6_CROPI</name>
<dbReference type="AlphaFoldDB" id="A0AAN9I3H6"/>
<evidence type="ECO:0000256" key="2">
    <source>
        <dbReference type="SAM" id="MobiDB-lite"/>
    </source>
</evidence>
<accession>A0AAN9I3H6</accession>
<keyword evidence="1" id="KW-1015">Disulfide bond</keyword>
<comment type="caution">
    <text evidence="3">The sequence shown here is derived from an EMBL/GenBank/DDBJ whole genome shotgun (WGS) entry which is preliminary data.</text>
</comment>